<reference evidence="1 2" key="1">
    <citation type="submission" date="2024-04" db="EMBL/GenBank/DDBJ databases">
        <title>genome sequences of Mucor flavus KT1a and Helicostylum pulchrum KT1b strains isolation_sourced from the surface of a dry-aged beef.</title>
        <authorList>
            <person name="Toyotome T."/>
            <person name="Hosono M."/>
            <person name="Torimaru M."/>
            <person name="Fukuda K."/>
            <person name="Mikami N."/>
        </authorList>
    </citation>
    <scope>NUCLEOTIDE SEQUENCE [LARGE SCALE GENOMIC DNA]</scope>
    <source>
        <strain evidence="1 2">KT1b</strain>
    </source>
</reference>
<organism evidence="1 2">
    <name type="scientific">Helicostylum pulchrum</name>
    <dbReference type="NCBI Taxonomy" id="562976"/>
    <lineage>
        <taxon>Eukaryota</taxon>
        <taxon>Fungi</taxon>
        <taxon>Fungi incertae sedis</taxon>
        <taxon>Mucoromycota</taxon>
        <taxon>Mucoromycotina</taxon>
        <taxon>Mucoromycetes</taxon>
        <taxon>Mucorales</taxon>
        <taxon>Mucorineae</taxon>
        <taxon>Mucoraceae</taxon>
        <taxon>Helicostylum</taxon>
    </lineage>
</organism>
<evidence type="ECO:0000313" key="1">
    <source>
        <dbReference type="EMBL" id="GAA5801466.1"/>
    </source>
</evidence>
<protein>
    <submittedName>
        <fullName evidence="1">Uncharacterized protein</fullName>
    </submittedName>
</protein>
<dbReference type="Proteomes" id="UP001476247">
    <property type="component" value="Unassembled WGS sequence"/>
</dbReference>
<proteinExistence type="predicted"/>
<evidence type="ECO:0000313" key="2">
    <source>
        <dbReference type="Proteomes" id="UP001476247"/>
    </source>
</evidence>
<dbReference type="EMBL" id="BAABUJ010000019">
    <property type="protein sequence ID" value="GAA5801466.1"/>
    <property type="molecule type" value="Genomic_DNA"/>
</dbReference>
<gene>
    <name evidence="1" type="ORF">HPULCUR_006912</name>
</gene>
<accession>A0ABP9Y380</accession>
<sequence length="481" mass="55846">MTQLDPFIIYTVKLAMDFKSVETIRTSDTTVQENLTLPDTMARIMTINTFEQRTAGEKVPKLRRDNILSLLYHADEQWINSTIDLSKAIKLQQDQIQVQSAIDDVHCQQRIYLDTLHLLQKSILPKEFHKRLNEPIWFAAQVLNNKCQIRHLEHFTDTIHPLASKVHESVEKIRLVTRRLLHKQQSYKYQQLHQQQQQSFLSSLFFSNSNSNNNSSSCNFYHTEQNQDLLQRLEPHLVSLYYHWATFEKALYQCYVHTVFGKSHSNHLLEQQNSTLQQLPNHLFNDQFTQLLPITLERAINLRIIDIQAIQSLEPIAFVAIPRLAILAGVTWLAHLTGWRTDLLTHVLPIWIKPHADTLNRISCALQKLELLLLKDQSEDAHHSFVQHYQTLEQALVSGRPVQDDDCNNNNNNSTPCRQLEKSIFLDICIIADSVLSSHRTQAFTVVLSHLFRHFGQQYDILFEESEDAVPLEQTVIDLAI</sequence>
<name>A0ABP9Y380_9FUNG</name>
<comment type="caution">
    <text evidence="1">The sequence shown here is derived from an EMBL/GenBank/DDBJ whole genome shotgun (WGS) entry which is preliminary data.</text>
</comment>
<keyword evidence="2" id="KW-1185">Reference proteome</keyword>